<evidence type="ECO:0000313" key="2">
    <source>
        <dbReference type="EMBL" id="KAA0018912.1"/>
    </source>
</evidence>
<dbReference type="Proteomes" id="UP000322244">
    <property type="component" value="Unassembled WGS sequence"/>
</dbReference>
<dbReference type="InterPro" id="IPR002213">
    <property type="entry name" value="UDP_glucos_trans"/>
</dbReference>
<proteinExistence type="predicted"/>
<accession>A0A5A7S541</accession>
<dbReference type="CDD" id="cd03784">
    <property type="entry name" value="GT1_Gtf-like"/>
    <property type="match status" value="1"/>
</dbReference>
<dbReference type="InterPro" id="IPR010610">
    <property type="entry name" value="EryCIII-like_C"/>
</dbReference>
<dbReference type="GO" id="GO:0017000">
    <property type="term" value="P:antibiotic biosynthetic process"/>
    <property type="evidence" value="ECO:0007669"/>
    <property type="project" value="UniProtKB-ARBA"/>
</dbReference>
<dbReference type="OrthoDB" id="3253247at2"/>
<keyword evidence="2" id="KW-0808">Transferase</keyword>
<protein>
    <submittedName>
        <fullName evidence="2">Glycosyltransferase family 1 protein</fullName>
    </submittedName>
</protein>
<dbReference type="PANTHER" id="PTHR48050:SF13">
    <property type="entry name" value="STEROL 3-BETA-GLUCOSYLTRANSFERASE UGT80A2"/>
    <property type="match status" value="1"/>
</dbReference>
<dbReference type="InterPro" id="IPR050426">
    <property type="entry name" value="Glycosyltransferase_28"/>
</dbReference>
<dbReference type="GO" id="GO:0008194">
    <property type="term" value="F:UDP-glycosyltransferase activity"/>
    <property type="evidence" value="ECO:0007669"/>
    <property type="project" value="InterPro"/>
</dbReference>
<evidence type="ECO:0000313" key="3">
    <source>
        <dbReference type="Proteomes" id="UP000322244"/>
    </source>
</evidence>
<dbReference type="Pfam" id="PF06722">
    <property type="entry name" value="EryCIII-like_C"/>
    <property type="match status" value="1"/>
</dbReference>
<gene>
    <name evidence="2" type="ORF">FOY51_23000</name>
</gene>
<comment type="caution">
    <text evidence="2">The sequence shown here is derived from an EMBL/GenBank/DDBJ whole genome shotgun (WGS) entry which is preliminary data.</text>
</comment>
<dbReference type="Gene3D" id="3.40.50.2000">
    <property type="entry name" value="Glycogen Phosphorylase B"/>
    <property type="match status" value="2"/>
</dbReference>
<dbReference type="FunFam" id="3.40.50.2000:FF:000009">
    <property type="entry name" value="Sterol 3-beta-glucosyltransferase UGT80A2"/>
    <property type="match status" value="1"/>
</dbReference>
<dbReference type="PANTHER" id="PTHR48050">
    <property type="entry name" value="STEROL 3-BETA-GLUCOSYLTRANSFERASE"/>
    <property type="match status" value="1"/>
</dbReference>
<dbReference type="EMBL" id="VLNY01000016">
    <property type="protein sequence ID" value="KAA0018912.1"/>
    <property type="molecule type" value="Genomic_DNA"/>
</dbReference>
<dbReference type="AlphaFoldDB" id="A0A5A7S541"/>
<dbReference type="SUPFAM" id="SSF53756">
    <property type="entry name" value="UDP-Glycosyltransferase/glycogen phosphorylase"/>
    <property type="match status" value="1"/>
</dbReference>
<dbReference type="GO" id="GO:0016758">
    <property type="term" value="F:hexosyltransferase activity"/>
    <property type="evidence" value="ECO:0007669"/>
    <property type="project" value="UniProtKB-ARBA"/>
</dbReference>
<organism evidence="2 3">
    <name type="scientific">Antrihabitans cavernicola</name>
    <dbReference type="NCBI Taxonomy" id="2495913"/>
    <lineage>
        <taxon>Bacteria</taxon>
        <taxon>Bacillati</taxon>
        <taxon>Actinomycetota</taxon>
        <taxon>Actinomycetes</taxon>
        <taxon>Mycobacteriales</taxon>
        <taxon>Nocardiaceae</taxon>
        <taxon>Antrihabitans</taxon>
    </lineage>
</organism>
<keyword evidence="3" id="KW-1185">Reference proteome</keyword>
<reference evidence="2 3" key="1">
    <citation type="submission" date="2019-07" db="EMBL/GenBank/DDBJ databases">
        <title>Rhodococcus cavernicolus sp. nov., isolated from a cave.</title>
        <authorList>
            <person name="Lee S.D."/>
        </authorList>
    </citation>
    <scope>NUCLEOTIDE SEQUENCE [LARGE SCALE GENOMIC DNA]</scope>
    <source>
        <strain evidence="2 3">C1-24</strain>
    </source>
</reference>
<evidence type="ECO:0000259" key="1">
    <source>
        <dbReference type="Pfam" id="PF06722"/>
    </source>
</evidence>
<feature type="domain" description="Erythromycin biosynthesis protein CIII-like C-terminal" evidence="1">
    <location>
        <begin position="295"/>
        <end position="408"/>
    </location>
</feature>
<name>A0A5A7S541_9NOCA</name>
<sequence length="413" mass="43289">MARIAIAAIGSRGDVAPFTDFGCRLKEAGHEVVVAAVTEYADSVSECGLEARSVEFAVSGDIDLEANPMKIAKQAVSPKGMLATGRNLLAALDDVRADVLLLSPFAELAGHPLAEARNIPSIGVRLQPMSTTAEFPPSLMGGWSAGSMINRAAGRRAAGVIDRMYGKTIAAFREQLDLPRMSAKAMRRQRTDAEWPILHGFSPSVVPRPADWRPGLEVTGYWWPQQPIGWEPPHDLVSFLESGLPPVIFGLGSLIVTADEAARISEIASEALRKVGVRGVVQAGGAALDAGNDNQIITVGGVPHDWLFGKAAAVVHSCGAGTMAAGLRAGLPAVAVPSPGGDQLFWSRRLAELGVSSATVQRPKLTADKLAAAIDSALTEQSHRDSAEQLAARIAAEAGAGAVVDAVERLVRV</sequence>